<evidence type="ECO:0000313" key="1">
    <source>
        <dbReference type="EnsemblPlants" id="Solyc10g052810.1.1"/>
    </source>
</evidence>
<accession>K4D0X8</accession>
<evidence type="ECO:0000313" key="2">
    <source>
        <dbReference type="Proteomes" id="UP000004994"/>
    </source>
</evidence>
<dbReference type="Gramene" id="Solyc10g052810.1.1">
    <property type="protein sequence ID" value="Solyc10g052810.1.1"/>
    <property type="gene ID" value="Solyc10g052810.1"/>
</dbReference>
<keyword evidence="2" id="KW-1185">Reference proteome</keyword>
<dbReference type="HOGENOM" id="CLU_2546942_0_0_1"/>
<protein>
    <submittedName>
        <fullName evidence="1">Uncharacterized protein</fullName>
    </submittedName>
</protein>
<reference evidence="1" key="1">
    <citation type="journal article" date="2012" name="Nature">
        <title>The tomato genome sequence provides insights into fleshy fruit evolution.</title>
        <authorList>
            <consortium name="Tomato Genome Consortium"/>
        </authorList>
    </citation>
    <scope>NUCLEOTIDE SEQUENCE [LARGE SCALE GENOMIC DNA]</scope>
    <source>
        <strain evidence="1">cv. Heinz 1706</strain>
    </source>
</reference>
<reference evidence="1" key="2">
    <citation type="submission" date="2015-06" db="UniProtKB">
        <authorList>
            <consortium name="EnsemblPlants"/>
        </authorList>
    </citation>
    <scope>IDENTIFICATION</scope>
    <source>
        <strain evidence="1">cv. Heinz 1706</strain>
    </source>
</reference>
<dbReference type="Proteomes" id="UP000004994">
    <property type="component" value="Chromosome 10"/>
</dbReference>
<proteinExistence type="predicted"/>
<dbReference type="EnsemblPlants" id="Solyc10g052810.1.1">
    <property type="protein sequence ID" value="Solyc10g052810.1.1"/>
    <property type="gene ID" value="Solyc10g052810.1"/>
</dbReference>
<dbReference type="PaxDb" id="4081-Solyc10g052810.1.1"/>
<dbReference type="AlphaFoldDB" id="K4D0X8"/>
<organism evidence="1">
    <name type="scientific">Solanum lycopersicum</name>
    <name type="common">Tomato</name>
    <name type="synonym">Lycopersicon esculentum</name>
    <dbReference type="NCBI Taxonomy" id="4081"/>
    <lineage>
        <taxon>Eukaryota</taxon>
        <taxon>Viridiplantae</taxon>
        <taxon>Streptophyta</taxon>
        <taxon>Embryophyta</taxon>
        <taxon>Tracheophyta</taxon>
        <taxon>Spermatophyta</taxon>
        <taxon>Magnoliopsida</taxon>
        <taxon>eudicotyledons</taxon>
        <taxon>Gunneridae</taxon>
        <taxon>Pentapetalae</taxon>
        <taxon>asterids</taxon>
        <taxon>lamiids</taxon>
        <taxon>Solanales</taxon>
        <taxon>Solanaceae</taxon>
        <taxon>Solanoideae</taxon>
        <taxon>Solaneae</taxon>
        <taxon>Solanum</taxon>
        <taxon>Solanum subgen. Lycopersicon</taxon>
    </lineage>
</organism>
<sequence>MFVLFDMFDLDVKGGKDGNPQDLATIFFETRKKDNKLVEQKEIEKHAQLKEMVKEDPSPSTVEIFENFVDLKLVAMYLDLGVE</sequence>
<name>K4D0X8_SOLLC</name>
<dbReference type="PhylomeDB" id="K4D0X8"/>
<dbReference type="InParanoid" id="K4D0X8"/>